<organism evidence="1 2">
    <name type="scientific">Dorea ammoniilytica</name>
    <dbReference type="NCBI Taxonomy" id="2981788"/>
    <lineage>
        <taxon>Bacteria</taxon>
        <taxon>Bacillati</taxon>
        <taxon>Bacillota</taxon>
        <taxon>Clostridia</taxon>
        <taxon>Lachnospirales</taxon>
        <taxon>Lachnospiraceae</taxon>
        <taxon>Dorea</taxon>
    </lineage>
</organism>
<comment type="caution">
    <text evidence="1">The sequence shown here is derived from an EMBL/GenBank/DDBJ whole genome shotgun (WGS) entry which is preliminary data.</text>
</comment>
<dbReference type="RefSeq" id="WP_262581784.1">
    <property type="nucleotide sequence ID" value="NZ_JAOQJV010000011.1"/>
</dbReference>
<sequence length="137" mass="16700">MDQKLPYYMAYPTPLLYDDERRDRMDFEYMKSMYPDAAKQLLPYIEDECDRVAYEGSVMFDEYPDQLQLHLMGRRVYDRTEKDQVIEKLIRSEGKGADESWIRDLIQVMLYQEIYKRRSDQRKYNQKYYQGIAFPKG</sequence>
<keyword evidence="2" id="KW-1185">Reference proteome</keyword>
<name>A0ABT2S723_9FIRM</name>
<accession>A0ABT2S723</accession>
<reference evidence="1 2" key="1">
    <citation type="journal article" date="2021" name="ISME Commun">
        <title>Automated analysis of genomic sequences facilitates high-throughput and comprehensive description of bacteria.</title>
        <authorList>
            <person name="Hitch T.C.A."/>
        </authorList>
    </citation>
    <scope>NUCLEOTIDE SEQUENCE [LARGE SCALE GENOMIC DNA]</scope>
    <source>
        <strain evidence="1 2">Sanger_02</strain>
    </source>
</reference>
<dbReference type="Proteomes" id="UP001207605">
    <property type="component" value="Unassembled WGS sequence"/>
</dbReference>
<protein>
    <submittedName>
        <fullName evidence="1">Uncharacterized protein</fullName>
    </submittedName>
</protein>
<proteinExistence type="predicted"/>
<evidence type="ECO:0000313" key="1">
    <source>
        <dbReference type="EMBL" id="MCU6700383.1"/>
    </source>
</evidence>
<evidence type="ECO:0000313" key="2">
    <source>
        <dbReference type="Proteomes" id="UP001207605"/>
    </source>
</evidence>
<gene>
    <name evidence="1" type="ORF">OCV65_09090</name>
</gene>
<dbReference type="EMBL" id="JAOQJV010000011">
    <property type="protein sequence ID" value="MCU6700383.1"/>
    <property type="molecule type" value="Genomic_DNA"/>
</dbReference>